<evidence type="ECO:0000256" key="2">
    <source>
        <dbReference type="SAM" id="SignalP"/>
    </source>
</evidence>
<evidence type="ECO:0000256" key="1">
    <source>
        <dbReference type="SAM" id="MobiDB-lite"/>
    </source>
</evidence>
<organism evidence="3 4">
    <name type="scientific">Colletotrichum chlorophyti</name>
    <dbReference type="NCBI Taxonomy" id="708187"/>
    <lineage>
        <taxon>Eukaryota</taxon>
        <taxon>Fungi</taxon>
        <taxon>Dikarya</taxon>
        <taxon>Ascomycota</taxon>
        <taxon>Pezizomycotina</taxon>
        <taxon>Sordariomycetes</taxon>
        <taxon>Hypocreomycetidae</taxon>
        <taxon>Glomerellales</taxon>
        <taxon>Glomerellaceae</taxon>
        <taxon>Colletotrichum</taxon>
    </lineage>
</organism>
<feature type="compositionally biased region" description="Polar residues" evidence="1">
    <location>
        <begin position="280"/>
        <end position="289"/>
    </location>
</feature>
<dbReference type="Proteomes" id="UP000186583">
    <property type="component" value="Unassembled WGS sequence"/>
</dbReference>
<dbReference type="OrthoDB" id="4851624at2759"/>
<feature type="compositionally biased region" description="Basic and acidic residues" evidence="1">
    <location>
        <begin position="181"/>
        <end position="190"/>
    </location>
</feature>
<comment type="caution">
    <text evidence="3">The sequence shown here is derived from an EMBL/GenBank/DDBJ whole genome shotgun (WGS) entry which is preliminary data.</text>
</comment>
<accession>A0A1Q8S5R5</accession>
<keyword evidence="2" id="KW-0732">Signal</keyword>
<dbReference type="AlphaFoldDB" id="A0A1Q8S5R5"/>
<dbReference type="EMBL" id="MPGH01000014">
    <property type="protein sequence ID" value="OLN96785.1"/>
    <property type="molecule type" value="Genomic_DNA"/>
</dbReference>
<name>A0A1Q8S5R5_9PEZI</name>
<keyword evidence="4" id="KW-1185">Reference proteome</keyword>
<feature type="compositionally biased region" description="Low complexity" evidence="1">
    <location>
        <begin position="207"/>
        <end position="224"/>
    </location>
</feature>
<gene>
    <name evidence="3" type="ORF">CCHL11_02406</name>
</gene>
<feature type="compositionally biased region" description="Low complexity" evidence="1">
    <location>
        <begin position="134"/>
        <end position="146"/>
    </location>
</feature>
<feature type="chain" id="PRO_5013339579" evidence="2">
    <location>
        <begin position="23"/>
        <end position="289"/>
    </location>
</feature>
<dbReference type="STRING" id="708187.A0A1Q8S5R5"/>
<evidence type="ECO:0000313" key="4">
    <source>
        <dbReference type="Proteomes" id="UP000186583"/>
    </source>
</evidence>
<evidence type="ECO:0000313" key="3">
    <source>
        <dbReference type="EMBL" id="OLN96785.1"/>
    </source>
</evidence>
<reference evidence="3 4" key="1">
    <citation type="submission" date="2016-11" db="EMBL/GenBank/DDBJ databases">
        <title>Draft Genome Assembly of Colletotrichum chlorophyti a pathogen of herbaceous plants.</title>
        <authorList>
            <person name="Gan P."/>
            <person name="Narusaka M."/>
            <person name="Tsushima A."/>
            <person name="Narusaka Y."/>
            <person name="Takano Y."/>
            <person name="Shirasu K."/>
        </authorList>
    </citation>
    <scope>NUCLEOTIDE SEQUENCE [LARGE SCALE GENOMIC DNA]</scope>
    <source>
        <strain evidence="3 4">NTL11</strain>
    </source>
</reference>
<feature type="compositionally biased region" description="Low complexity" evidence="1">
    <location>
        <begin position="159"/>
        <end position="175"/>
    </location>
</feature>
<proteinExistence type="predicted"/>
<feature type="signal peptide" evidence="2">
    <location>
        <begin position="1"/>
        <end position="22"/>
    </location>
</feature>
<feature type="region of interest" description="Disordered" evidence="1">
    <location>
        <begin position="134"/>
        <end position="289"/>
    </location>
</feature>
<sequence length="289" mass="28554">MRFSQAFAIAVALLALGDGVICDRQESQQKAFSGSVVGRAAALVKPDVTSPSVPKRQINLGNGDISVSGSGIQVLDGKGNAKYGASQPGTDVAGERTANNNAGLTIGGLQLGGSKASGGTGNSAIDAFLKAANGGKKNGTTNAGEGQRAGKGKGKGEGRPAANPEEAAKAELGLGANPGEATKEAQRGGEEANSTGEEQQAELGNVGEAAKPAGEGKAGEGQPKAVEESEQFKDNLGITLGKDGEAQNIGGDLGITKGSDGSTSVGGKSGINISAGGNRKQGNQNEQDQ</sequence>
<protein>
    <submittedName>
        <fullName evidence="3">Uncharacterized protein</fullName>
    </submittedName>
</protein>